<dbReference type="Proteomes" id="UP000324209">
    <property type="component" value="Chromosome"/>
</dbReference>
<reference evidence="2 3" key="1">
    <citation type="submission" date="2019-02" db="EMBL/GenBank/DDBJ databases">
        <title>Complete Genome Sequence and Methylome Analysis of free living Spirochaetas.</title>
        <authorList>
            <person name="Fomenkov A."/>
            <person name="Dubinina G."/>
            <person name="Leshcheva N."/>
            <person name="Mikheeva N."/>
            <person name="Grabovich M."/>
            <person name="Vincze T."/>
            <person name="Roberts R.J."/>
        </authorList>
    </citation>
    <scope>NUCLEOTIDE SEQUENCE [LARGE SCALE GENOMIC DNA]</scope>
    <source>
        <strain evidence="2 3">K2</strain>
    </source>
</reference>
<dbReference type="OrthoDB" id="5287468at2"/>
<proteinExistence type="predicted"/>
<evidence type="ECO:0000313" key="3">
    <source>
        <dbReference type="Proteomes" id="UP000324209"/>
    </source>
</evidence>
<dbReference type="RefSeq" id="WP_149486377.1">
    <property type="nucleotide sequence ID" value="NZ_CP036150.1"/>
</dbReference>
<dbReference type="Pfam" id="PF01571">
    <property type="entry name" value="GCV_T"/>
    <property type="match status" value="1"/>
</dbReference>
<gene>
    <name evidence="2" type="ORF">EXM22_09960</name>
</gene>
<dbReference type="AlphaFoldDB" id="A0A5C1QLE8"/>
<protein>
    <recommendedName>
        <fullName evidence="1">GCVT N-terminal domain-containing protein</fullName>
    </recommendedName>
</protein>
<dbReference type="SUPFAM" id="SSF103025">
    <property type="entry name" value="Folate-binding domain"/>
    <property type="match status" value="1"/>
</dbReference>
<evidence type="ECO:0000313" key="2">
    <source>
        <dbReference type="EMBL" id="QEN08297.1"/>
    </source>
</evidence>
<organism evidence="2 3">
    <name type="scientific">Oceanispirochaeta crateris</name>
    <dbReference type="NCBI Taxonomy" id="2518645"/>
    <lineage>
        <taxon>Bacteria</taxon>
        <taxon>Pseudomonadati</taxon>
        <taxon>Spirochaetota</taxon>
        <taxon>Spirochaetia</taxon>
        <taxon>Spirochaetales</taxon>
        <taxon>Spirochaetaceae</taxon>
        <taxon>Oceanispirochaeta</taxon>
    </lineage>
</organism>
<dbReference type="KEGG" id="ock:EXM22_09960"/>
<keyword evidence="3" id="KW-1185">Reference proteome</keyword>
<feature type="domain" description="GCVT N-terminal" evidence="1">
    <location>
        <begin position="31"/>
        <end position="222"/>
    </location>
</feature>
<dbReference type="EMBL" id="CP036150">
    <property type="protein sequence ID" value="QEN08297.1"/>
    <property type="molecule type" value="Genomic_DNA"/>
</dbReference>
<name>A0A5C1QLE8_9SPIO</name>
<evidence type="ECO:0000259" key="1">
    <source>
        <dbReference type="Pfam" id="PF01571"/>
    </source>
</evidence>
<accession>A0A5C1QLE8</accession>
<dbReference type="InterPro" id="IPR027266">
    <property type="entry name" value="TrmE/GcvT-like"/>
</dbReference>
<dbReference type="InterPro" id="IPR006222">
    <property type="entry name" value="GCVT_N"/>
</dbReference>
<sequence length="236" mass="26299">MIQPSPFIASILPNEGFDPVRHIAFGEVFLEKYMSGAEDEKLALTQGAGLPDRGDQGWVSIIGKQFEYQVEKWSADRFAGLKPGHGICGITITEICDDPIDIYCDLNRQFYINAPRTSVSKIMTRLWSHPFLTECRIKNETEAVGRMAIMGPSSNKLIKALGGEPDQLLFRGCHEVLDIILEPVRICRSDFAGVPAYDLIIPIEPFSMVIAAICSWGVRLEMNLLPVGWCVPRELS</sequence>
<dbReference type="Gene3D" id="3.30.1360.120">
    <property type="entry name" value="Probable tRNA modification gtpase trme, domain 1"/>
    <property type="match status" value="1"/>
</dbReference>